<organism evidence="1 2">
    <name type="scientific">Pseudomonas fluorescens HK44</name>
    <dbReference type="NCBI Taxonomy" id="1042209"/>
    <lineage>
        <taxon>Bacteria</taxon>
        <taxon>Pseudomonadati</taxon>
        <taxon>Pseudomonadota</taxon>
        <taxon>Gammaproteobacteria</taxon>
        <taxon>Pseudomonadales</taxon>
        <taxon>Pseudomonadaceae</taxon>
        <taxon>Pseudomonas</taxon>
    </lineage>
</organism>
<evidence type="ECO:0000313" key="1">
    <source>
        <dbReference type="EMBL" id="EXF94301.1"/>
    </source>
</evidence>
<dbReference type="HOGENOM" id="CLU_3366659_0_0_6"/>
<dbReference type="EMBL" id="AFOY02000013">
    <property type="protein sequence ID" value="EXF94301.1"/>
    <property type="molecule type" value="Genomic_DNA"/>
</dbReference>
<gene>
    <name evidence="1" type="ORF">HK44_002065</name>
</gene>
<dbReference type="AlphaFoldDB" id="A0A010RPA4"/>
<proteinExistence type="predicted"/>
<dbReference type="Proteomes" id="UP000022611">
    <property type="component" value="Unassembled WGS sequence"/>
</dbReference>
<dbReference type="PATRIC" id="fig|1042209.11.peg.2756"/>
<comment type="caution">
    <text evidence="1">The sequence shown here is derived from an EMBL/GenBank/DDBJ whole genome shotgun (WGS) entry which is preliminary data.</text>
</comment>
<sequence length="35" mass="4044">MINRGLTLIIGKILEMHIIKVLSFLDIQQKKTMTC</sequence>
<evidence type="ECO:0000313" key="2">
    <source>
        <dbReference type="Proteomes" id="UP000022611"/>
    </source>
</evidence>
<reference evidence="1 2" key="1">
    <citation type="journal article" date="2011" name="J. Bacteriol.">
        <title>Draft genome sequence of the polycyclic aromatic hydrocarbon-degrading, genetically engineered bioluminescent bioreporter Pseudomonas fluorescens HK44.</title>
        <authorList>
            <person name="Chauhan A."/>
            <person name="Layton A.C."/>
            <person name="Williams D.E."/>
            <person name="Smartt A.E."/>
            <person name="Ripp S."/>
            <person name="Karpinets T.V."/>
            <person name="Brown S.D."/>
            <person name="Sayler G.S."/>
        </authorList>
    </citation>
    <scope>NUCLEOTIDE SEQUENCE [LARGE SCALE GENOMIC DNA]</scope>
    <source>
        <strain evidence="1 2">HK44</strain>
    </source>
</reference>
<accession>A0A010RPA4</accession>
<name>A0A010RPA4_PSEFL</name>
<protein>
    <submittedName>
        <fullName evidence="1">Uncharacterized protein</fullName>
    </submittedName>
</protein>